<name>A0AAZ1WVH1_OREAU</name>
<proteinExistence type="predicted"/>
<reference evidence="3" key="2">
    <citation type="submission" date="2025-08" db="UniProtKB">
        <authorList>
            <consortium name="Ensembl"/>
        </authorList>
    </citation>
    <scope>IDENTIFICATION</scope>
</reference>
<keyword evidence="4" id="KW-1185">Reference proteome</keyword>
<dbReference type="GO" id="GO:0005768">
    <property type="term" value="C:endosome"/>
    <property type="evidence" value="ECO:0007669"/>
    <property type="project" value="TreeGrafter"/>
</dbReference>
<protein>
    <recommendedName>
        <fullName evidence="2">Astrotactin-1/2 Fn3 domain-containing protein</fullName>
    </recommendedName>
</protein>
<dbReference type="Proteomes" id="UP000472276">
    <property type="component" value="Unassembled WGS sequence"/>
</dbReference>
<feature type="region of interest" description="Disordered" evidence="1">
    <location>
        <begin position="1"/>
        <end position="25"/>
    </location>
</feature>
<dbReference type="Pfam" id="PF19743">
    <property type="entry name" value="ASTN1_2_fn3"/>
    <property type="match status" value="1"/>
</dbReference>
<dbReference type="GO" id="GO:0016020">
    <property type="term" value="C:membrane"/>
    <property type="evidence" value="ECO:0007669"/>
    <property type="project" value="TreeGrafter"/>
</dbReference>
<dbReference type="PANTHER" id="PTHR16592">
    <property type="entry name" value="ASTROTACTIN-1-LIKE"/>
    <property type="match status" value="1"/>
</dbReference>
<dbReference type="InterPro" id="IPR045574">
    <property type="entry name" value="ASTN1_2_Fn3"/>
</dbReference>
<dbReference type="InterPro" id="IPR026995">
    <property type="entry name" value="Astrotactin"/>
</dbReference>
<reference evidence="3" key="3">
    <citation type="submission" date="2025-09" db="UniProtKB">
        <authorList>
            <consortium name="Ensembl"/>
        </authorList>
    </citation>
    <scope>IDENTIFICATION</scope>
</reference>
<dbReference type="Ensembl" id="ENSOABT00000082014.1">
    <property type="protein sequence ID" value="ENSOABP00000059464.1"/>
    <property type="gene ID" value="ENSOABG00000031239.1"/>
</dbReference>
<evidence type="ECO:0000313" key="4">
    <source>
        <dbReference type="Proteomes" id="UP000472276"/>
    </source>
</evidence>
<dbReference type="PANTHER" id="PTHR16592:SF2">
    <property type="entry name" value="ASTROTACTIN-2"/>
    <property type="match status" value="1"/>
</dbReference>
<evidence type="ECO:0000259" key="2">
    <source>
        <dbReference type="Pfam" id="PF19743"/>
    </source>
</evidence>
<dbReference type="GO" id="GO:0001764">
    <property type="term" value="P:neuron migration"/>
    <property type="evidence" value="ECO:0007669"/>
    <property type="project" value="InterPro"/>
</dbReference>
<evidence type="ECO:0000256" key="1">
    <source>
        <dbReference type="SAM" id="MobiDB-lite"/>
    </source>
</evidence>
<reference evidence="4" key="1">
    <citation type="submission" date="2020-03" db="EMBL/GenBank/DDBJ databases">
        <title>Evolution of repeat sequences and sex chromosomes of tilapia species revealed by chromosome-level genomes.</title>
        <authorList>
            <person name="Xu L."/>
            <person name="Tao W."/>
            <person name="Wang D."/>
            <person name="Zhou Q."/>
        </authorList>
    </citation>
    <scope>NUCLEOTIDE SEQUENCE [LARGE SCALE GENOMIC DNA]</scope>
    <source>
        <strain evidence="4">Israel</strain>
    </source>
</reference>
<sequence length="245" mass="27471">MPHITPLSPPKTPPEATEQGIGGGGRRELKSLPFISYLSALQKSQLLSDDMVNGVEIRCEEKGSCPAGCHLCRSGNGRTGEQPSPIPVLLEVSRVVPLYSLVQDNITKEALKSATMSSYWCAGKGDVIDNWCRCDLSAFSKDGLPNCSPLRQPILRLSPYLEPSSTMVALEWMDVEPLIGCKVSDYIIQHKRVEDPSEVMYCWNTDEPCFRSSWSERLLFFQNGDEAMSERKMRDFTDRYKNKDV</sequence>
<dbReference type="AlphaFoldDB" id="A0AAZ1WVH1"/>
<evidence type="ECO:0000313" key="3">
    <source>
        <dbReference type="Ensembl" id="ENSOABP00000059464.1"/>
    </source>
</evidence>
<accession>A0AAZ1WVH1</accession>
<organism evidence="3 4">
    <name type="scientific">Oreochromis aureus</name>
    <name type="common">Israeli tilapia</name>
    <name type="synonym">Chromis aureus</name>
    <dbReference type="NCBI Taxonomy" id="47969"/>
    <lineage>
        <taxon>Eukaryota</taxon>
        <taxon>Metazoa</taxon>
        <taxon>Chordata</taxon>
        <taxon>Craniata</taxon>
        <taxon>Vertebrata</taxon>
        <taxon>Euteleostomi</taxon>
        <taxon>Actinopterygii</taxon>
        <taxon>Neopterygii</taxon>
        <taxon>Teleostei</taxon>
        <taxon>Neoteleostei</taxon>
        <taxon>Acanthomorphata</taxon>
        <taxon>Ovalentaria</taxon>
        <taxon>Cichlomorphae</taxon>
        <taxon>Cichliformes</taxon>
        <taxon>Cichlidae</taxon>
        <taxon>African cichlids</taxon>
        <taxon>Pseudocrenilabrinae</taxon>
        <taxon>Oreochromini</taxon>
        <taxon>Oreochromis</taxon>
    </lineage>
</organism>
<feature type="domain" description="Astrotactin-1/2 Fn3" evidence="2">
    <location>
        <begin position="151"/>
        <end position="199"/>
    </location>
</feature>
<dbReference type="GO" id="GO:0007158">
    <property type="term" value="P:neuron cell-cell adhesion"/>
    <property type="evidence" value="ECO:0007669"/>
    <property type="project" value="TreeGrafter"/>
</dbReference>